<feature type="signal peptide" evidence="1">
    <location>
        <begin position="1"/>
        <end position="15"/>
    </location>
</feature>
<keyword evidence="1" id="KW-0732">Signal</keyword>
<reference evidence="3" key="1">
    <citation type="submission" date="2017-10" db="EMBL/GenBank/DDBJ databases">
        <title>Rapid genome shrinkage in a self-fertile nematode reveals novel sperm competition proteins.</title>
        <authorList>
            <person name="Yin D."/>
            <person name="Schwarz E.M."/>
            <person name="Thomas C.G."/>
            <person name="Felde R.L."/>
            <person name="Korf I.F."/>
            <person name="Cutter A.D."/>
            <person name="Schartner C.M."/>
            <person name="Ralston E.J."/>
            <person name="Meyer B.J."/>
            <person name="Haag E.S."/>
        </authorList>
    </citation>
    <scope>NUCLEOTIDE SEQUENCE [LARGE SCALE GENOMIC DNA]</scope>
    <source>
        <strain evidence="3">JU1422</strain>
    </source>
</reference>
<comment type="caution">
    <text evidence="2">The sequence shown here is derived from an EMBL/GenBank/DDBJ whole genome shotgun (WGS) entry which is preliminary data.</text>
</comment>
<evidence type="ECO:0000313" key="2">
    <source>
        <dbReference type="EMBL" id="PIC31155.1"/>
    </source>
</evidence>
<dbReference type="SUPFAM" id="SSF53335">
    <property type="entry name" value="S-adenosyl-L-methionine-dependent methyltransferases"/>
    <property type="match status" value="1"/>
</dbReference>
<evidence type="ECO:0000313" key="3">
    <source>
        <dbReference type="Proteomes" id="UP000230233"/>
    </source>
</evidence>
<dbReference type="OrthoDB" id="10364932at2759"/>
<name>A0A2G5TV19_9PELO</name>
<proteinExistence type="predicted"/>
<keyword evidence="3" id="KW-1185">Reference proteome</keyword>
<organism evidence="2 3">
    <name type="scientific">Caenorhabditis nigoni</name>
    <dbReference type="NCBI Taxonomy" id="1611254"/>
    <lineage>
        <taxon>Eukaryota</taxon>
        <taxon>Metazoa</taxon>
        <taxon>Ecdysozoa</taxon>
        <taxon>Nematoda</taxon>
        <taxon>Chromadorea</taxon>
        <taxon>Rhabditida</taxon>
        <taxon>Rhabditina</taxon>
        <taxon>Rhabditomorpha</taxon>
        <taxon>Rhabditoidea</taxon>
        <taxon>Rhabditidae</taxon>
        <taxon>Peloderinae</taxon>
        <taxon>Caenorhabditis</taxon>
    </lineage>
</organism>
<dbReference type="EMBL" id="PDUG01000005">
    <property type="protein sequence ID" value="PIC31155.1"/>
    <property type="molecule type" value="Genomic_DNA"/>
</dbReference>
<accession>A0A2G5TV19</accession>
<dbReference type="AlphaFoldDB" id="A0A2G5TV19"/>
<sequence length="447" mass="50889">MAILKILIKAPFVLGHLTEFDLCELSDRRALQILMTQTPMKDFLEIYDLEFPPAPGTDNAMMDFVNKFHSAVALYLINPIPISSAFDELKSMKATIKTVQMLSDITDSYVELEDEHLYDGFQINMLESMIESLEPMKNQIIVFFGAGAVGRLAIAMAHMLPNNSIKILEPSHHLIEQTNIRGEMTKKYMHFFGQQSHAVPIISANFLSQEFHIPILADVIIFNTQFERHEEFSGLWKKIYQCERPIQFFTDQLLRCVCFENTPTGHLSFENKRNPESSEELPSCPVLPIAVSQGTIDGKINKKDAETQTASKKLRQLNAINNLSEIPIIPGRKYNFRPRNRITAINQANPENAENSEANEIHLEASQMVHETNHNEIQNQPIHDVIGNGRNYDDAHLEINQLLNGENGNRQNTLIFGEEMINEEAMEPWQDEDLREAMARPPNSVSC</sequence>
<feature type="chain" id="PRO_5013761303" description="DOT1 domain-containing protein" evidence="1">
    <location>
        <begin position="16"/>
        <end position="447"/>
    </location>
</feature>
<dbReference type="Proteomes" id="UP000230233">
    <property type="component" value="Chromosome V"/>
</dbReference>
<protein>
    <recommendedName>
        <fullName evidence="4">DOT1 domain-containing protein</fullName>
    </recommendedName>
</protein>
<evidence type="ECO:0008006" key="4">
    <source>
        <dbReference type="Google" id="ProtNLM"/>
    </source>
</evidence>
<dbReference type="InterPro" id="IPR029063">
    <property type="entry name" value="SAM-dependent_MTases_sf"/>
</dbReference>
<gene>
    <name evidence="2" type="primary">Cnig_chr_V.g22154</name>
    <name evidence="2" type="ORF">B9Z55_022154</name>
</gene>
<evidence type="ECO:0000256" key="1">
    <source>
        <dbReference type="SAM" id="SignalP"/>
    </source>
</evidence>